<dbReference type="InterPro" id="IPR002509">
    <property type="entry name" value="NODB_dom"/>
</dbReference>
<dbReference type="Pfam" id="PF01522">
    <property type="entry name" value="Polysacc_deac_1"/>
    <property type="match status" value="1"/>
</dbReference>
<keyword evidence="3" id="KW-1185">Reference proteome</keyword>
<sequence length="244" mass="27894">MRKRSLFFIAVPLLLYSVYTVVTTFFIRVTSLGIRKKVRKGNGIMLTFDDGPNPLYTPVLLDLLARHQIQAVFFVVGKHAEQNPGIIRRMHEEGHSIGIHHYEHISTWRLTPEQTHQQISRTAEVIKRITGSEPVFYRPPWGRFNLVTPFVSHPYTTIMWTHIIGDWKVRTCNEKLAERLRDIGADGSIVVLHDDGSNPGADDEAPAHMLHVLESYIREAIAEGIRFIPPDELTMKGQEHGHVH</sequence>
<protein>
    <submittedName>
        <fullName evidence="2">Polysaccharide deacetylase family protein</fullName>
    </submittedName>
</protein>
<dbReference type="Proteomes" id="UP000659496">
    <property type="component" value="Unassembled WGS sequence"/>
</dbReference>
<dbReference type="PANTHER" id="PTHR10587">
    <property type="entry name" value="GLYCOSYL TRANSFERASE-RELATED"/>
    <property type="match status" value="1"/>
</dbReference>
<organism evidence="2 3">
    <name type="scientific">Sporosarcina gallistercoris</name>
    <dbReference type="NCBI Taxonomy" id="2762245"/>
    <lineage>
        <taxon>Bacteria</taxon>
        <taxon>Bacillati</taxon>
        <taxon>Bacillota</taxon>
        <taxon>Bacilli</taxon>
        <taxon>Bacillales</taxon>
        <taxon>Caryophanaceae</taxon>
        <taxon>Sporosarcina</taxon>
    </lineage>
</organism>
<evidence type="ECO:0000259" key="1">
    <source>
        <dbReference type="PROSITE" id="PS51677"/>
    </source>
</evidence>
<evidence type="ECO:0000313" key="2">
    <source>
        <dbReference type="EMBL" id="MBD7909341.1"/>
    </source>
</evidence>
<dbReference type="PROSITE" id="PS51677">
    <property type="entry name" value="NODB"/>
    <property type="match status" value="1"/>
</dbReference>
<dbReference type="EMBL" id="JACSQY010000012">
    <property type="protein sequence ID" value="MBD7909341.1"/>
    <property type="molecule type" value="Genomic_DNA"/>
</dbReference>
<accession>A0ABR8PMD6</accession>
<dbReference type="InterPro" id="IPR011330">
    <property type="entry name" value="Glyco_hydro/deAcase_b/a-brl"/>
</dbReference>
<dbReference type="SUPFAM" id="SSF88713">
    <property type="entry name" value="Glycoside hydrolase/deacetylase"/>
    <property type="match status" value="1"/>
</dbReference>
<dbReference type="RefSeq" id="WP_191691434.1">
    <property type="nucleotide sequence ID" value="NZ_JACSQY010000012.1"/>
</dbReference>
<name>A0ABR8PMD6_9BACL</name>
<gene>
    <name evidence="2" type="ORF">H9659_13475</name>
</gene>
<feature type="domain" description="NodB homology" evidence="1">
    <location>
        <begin position="42"/>
        <end position="228"/>
    </location>
</feature>
<dbReference type="Gene3D" id="3.20.20.370">
    <property type="entry name" value="Glycoside hydrolase/deacetylase"/>
    <property type="match status" value="1"/>
</dbReference>
<dbReference type="CDD" id="cd10959">
    <property type="entry name" value="CE4_NodB_like_3"/>
    <property type="match status" value="1"/>
</dbReference>
<proteinExistence type="predicted"/>
<comment type="caution">
    <text evidence="2">The sequence shown here is derived from an EMBL/GenBank/DDBJ whole genome shotgun (WGS) entry which is preliminary data.</text>
</comment>
<evidence type="ECO:0000313" key="3">
    <source>
        <dbReference type="Proteomes" id="UP000659496"/>
    </source>
</evidence>
<dbReference type="InterPro" id="IPR050248">
    <property type="entry name" value="Polysacc_deacetylase_ArnD"/>
</dbReference>
<reference evidence="2 3" key="1">
    <citation type="submission" date="2020-08" db="EMBL/GenBank/DDBJ databases">
        <title>A Genomic Blueprint of the Chicken Gut Microbiome.</title>
        <authorList>
            <person name="Gilroy R."/>
            <person name="Ravi A."/>
            <person name="Getino M."/>
            <person name="Pursley I."/>
            <person name="Horton D.L."/>
            <person name="Alikhan N.-F."/>
            <person name="Baker D."/>
            <person name="Gharbi K."/>
            <person name="Hall N."/>
            <person name="Watson M."/>
            <person name="Adriaenssens E.M."/>
            <person name="Foster-Nyarko E."/>
            <person name="Jarju S."/>
            <person name="Secka A."/>
            <person name="Antonio M."/>
            <person name="Oren A."/>
            <person name="Chaudhuri R."/>
            <person name="La Ragione R.M."/>
            <person name="Hildebrand F."/>
            <person name="Pallen M.J."/>
        </authorList>
    </citation>
    <scope>NUCLEOTIDE SEQUENCE [LARGE SCALE GENOMIC DNA]</scope>
    <source>
        <strain evidence="2 3">Sa3CUA8</strain>
    </source>
</reference>